<proteinExistence type="predicted"/>
<dbReference type="InterPro" id="IPR046341">
    <property type="entry name" value="SET_dom_sf"/>
</dbReference>
<dbReference type="OrthoDB" id="42889at2759"/>
<dbReference type="AlphaFoldDB" id="A0A1E3NGI7"/>
<evidence type="ECO:0000313" key="1">
    <source>
        <dbReference type="EMBL" id="ODQ45234.1"/>
    </source>
</evidence>
<dbReference type="SUPFAM" id="SSF82199">
    <property type="entry name" value="SET domain"/>
    <property type="match status" value="1"/>
</dbReference>
<dbReference type="InterPro" id="IPR050600">
    <property type="entry name" value="SETD3_SETD6_MTase"/>
</dbReference>
<name>A0A1E3NGI7_9ASCO</name>
<dbReference type="PANTHER" id="PTHR13271:SF147">
    <property type="entry name" value="PROTEIN-LYSINE N-METHYLTRANSFERASE EFM1-RELATED"/>
    <property type="match status" value="1"/>
</dbReference>
<dbReference type="EMBL" id="KV454005">
    <property type="protein sequence ID" value="ODQ45234.1"/>
    <property type="molecule type" value="Genomic_DNA"/>
</dbReference>
<accession>A0A1E3NGI7</accession>
<evidence type="ECO:0000313" key="2">
    <source>
        <dbReference type="Proteomes" id="UP000094455"/>
    </source>
</evidence>
<reference evidence="1 2" key="1">
    <citation type="journal article" date="2016" name="Proc. Natl. Acad. Sci. U.S.A.">
        <title>Comparative genomics of biotechnologically important yeasts.</title>
        <authorList>
            <person name="Riley R."/>
            <person name="Haridas S."/>
            <person name="Wolfe K.H."/>
            <person name="Lopes M.R."/>
            <person name="Hittinger C.T."/>
            <person name="Goeker M."/>
            <person name="Salamov A.A."/>
            <person name="Wisecaver J.H."/>
            <person name="Long T.M."/>
            <person name="Calvey C.H."/>
            <person name="Aerts A.L."/>
            <person name="Barry K.W."/>
            <person name="Choi C."/>
            <person name="Clum A."/>
            <person name="Coughlan A.Y."/>
            <person name="Deshpande S."/>
            <person name="Douglass A.P."/>
            <person name="Hanson S.J."/>
            <person name="Klenk H.-P."/>
            <person name="LaButti K.M."/>
            <person name="Lapidus A."/>
            <person name="Lindquist E.A."/>
            <person name="Lipzen A.M."/>
            <person name="Meier-Kolthoff J.P."/>
            <person name="Ohm R.A."/>
            <person name="Otillar R.P."/>
            <person name="Pangilinan J.L."/>
            <person name="Peng Y."/>
            <person name="Rokas A."/>
            <person name="Rosa C.A."/>
            <person name="Scheuner C."/>
            <person name="Sibirny A.A."/>
            <person name="Slot J.C."/>
            <person name="Stielow J.B."/>
            <person name="Sun H."/>
            <person name="Kurtzman C.P."/>
            <person name="Blackwell M."/>
            <person name="Grigoriev I.V."/>
            <person name="Jeffries T.W."/>
        </authorList>
    </citation>
    <scope>NUCLEOTIDE SEQUENCE [LARGE SCALE GENOMIC DNA]</scope>
    <source>
        <strain evidence="1 2">NRRL Y-2026</strain>
    </source>
</reference>
<evidence type="ECO:0008006" key="3">
    <source>
        <dbReference type="Google" id="ProtNLM"/>
    </source>
</evidence>
<dbReference type="GeneID" id="30181332"/>
<organism evidence="1 2">
    <name type="scientific">Pichia membranifaciens NRRL Y-2026</name>
    <dbReference type="NCBI Taxonomy" id="763406"/>
    <lineage>
        <taxon>Eukaryota</taxon>
        <taxon>Fungi</taxon>
        <taxon>Dikarya</taxon>
        <taxon>Ascomycota</taxon>
        <taxon>Saccharomycotina</taxon>
        <taxon>Pichiomycetes</taxon>
        <taxon>Pichiales</taxon>
        <taxon>Pichiaceae</taxon>
        <taxon>Pichia</taxon>
    </lineage>
</organism>
<dbReference type="PANTHER" id="PTHR13271">
    <property type="entry name" value="UNCHARACTERIZED PUTATIVE METHYLTRANSFERASE"/>
    <property type="match status" value="1"/>
</dbReference>
<dbReference type="GO" id="GO:0005634">
    <property type="term" value="C:nucleus"/>
    <property type="evidence" value="ECO:0007669"/>
    <property type="project" value="TreeGrafter"/>
</dbReference>
<dbReference type="Proteomes" id="UP000094455">
    <property type="component" value="Unassembled WGS sequence"/>
</dbReference>
<keyword evidence="2" id="KW-1185">Reference proteome</keyword>
<dbReference type="GO" id="GO:0016279">
    <property type="term" value="F:protein-lysine N-methyltransferase activity"/>
    <property type="evidence" value="ECO:0007669"/>
    <property type="project" value="TreeGrafter"/>
</dbReference>
<sequence length="552" mass="63362">MSLEALLEAGKAKGASIDPRISFLNTDSSGLSAFAKVTEEEGAKFPISIQIPNSLIIKPENAIEDLDVTTGKIDSLILFKFYLACLRLGIVSNDNFKAYIDLLPDATQIHSPLSMDYKSLYVFENTALNSSVVERKLELLRKDFVQVSSLNSKVSFSDYLWAHLIVTSRAFPYRIVNPNALSHEVMLLPIVDLLNHKPHAKVEWSSNSDGDFKLSILKSTGQSGKFEIFNNYGPKGNAELLMGYGFVLEDNEFESLQLSLTLDIALKTNLLTEWKIVLPVLSDFTNNAFETKDTDTAAGSDDTTVFMLNIFRPIPDGLLELFCYINRNACDKGMTLKNTMNGLNQLRQSLEAKYMNKLDKMPGYDNQFISEREYWNAKTFRQGQLKIYNCTKAEIKLREKRLLKEHRKYFITLKDIFKKDEEFQEFIDVCGWNKEMDELDKSEMELMLRLWVMKTVNYSSINNNTTVITPRIDAQWIIDLFYEEPEPTALDDEFMTDLYGQLIPALKENYPELIKGDRWRLEDWLKIDQLVSENSYEKGKTQEPLLIKPLEL</sequence>
<protein>
    <recommendedName>
        <fullName evidence="3">SET domain-containing protein</fullName>
    </recommendedName>
</protein>
<dbReference type="RefSeq" id="XP_019016347.1">
    <property type="nucleotide sequence ID" value="XM_019164645.1"/>
</dbReference>
<gene>
    <name evidence="1" type="ORF">PICMEDRAFT_74005</name>
</gene>
<dbReference type="STRING" id="763406.A0A1E3NGI7"/>
<dbReference type="Gene3D" id="3.90.1410.10">
    <property type="entry name" value="set domain protein methyltransferase, domain 1"/>
    <property type="match status" value="1"/>
</dbReference>